<evidence type="ECO:0000313" key="1">
    <source>
        <dbReference type="EMBL" id="MUU40929.1"/>
    </source>
</evidence>
<proteinExistence type="predicted"/>
<dbReference type="EMBL" id="WADI01000007">
    <property type="protein sequence ID" value="MUU40929.1"/>
    <property type="molecule type" value="Genomic_DNA"/>
</dbReference>
<sequence>MANENVMTDLINDGSSFGVIFIANNDELIKKLRLILKHKNDLGFIWFNKSNAFAFLKKEPMSEAMVNIIIFVVFIKKSKI</sequence>
<evidence type="ECO:0000313" key="2">
    <source>
        <dbReference type="Proteomes" id="UP000470837"/>
    </source>
</evidence>
<organism evidence="1 2">
    <name type="scientific">Helicobacter pylori</name>
    <name type="common">Campylobacter pylori</name>
    <dbReference type="NCBI Taxonomy" id="210"/>
    <lineage>
        <taxon>Bacteria</taxon>
        <taxon>Pseudomonadati</taxon>
        <taxon>Campylobacterota</taxon>
        <taxon>Epsilonproteobacteria</taxon>
        <taxon>Campylobacterales</taxon>
        <taxon>Helicobacteraceae</taxon>
        <taxon>Helicobacter</taxon>
    </lineage>
</organism>
<comment type="caution">
    <text evidence="1">The sequence shown here is derived from an EMBL/GenBank/DDBJ whole genome shotgun (WGS) entry which is preliminary data.</text>
</comment>
<gene>
    <name evidence="1" type="ORF">F7209_04085</name>
</gene>
<protein>
    <submittedName>
        <fullName evidence="1">Uncharacterized protein</fullName>
    </submittedName>
</protein>
<dbReference type="AlphaFoldDB" id="A0ABD6HUG8"/>
<dbReference type="Proteomes" id="UP000470837">
    <property type="component" value="Unassembled WGS sequence"/>
</dbReference>
<accession>A0ABD6HUG8</accession>
<name>A0ABD6HUG8_HELPX</name>
<reference evidence="1 2" key="1">
    <citation type="journal article" date="2020" name="J. Clin. Microbiol.">
        <title>Helicobacter pylori infections in the Bronx, New York: Surveying Antibiotic Susceptibility and Strain Lineage by Whole-genome Sequencing.</title>
        <authorList>
            <person name="Saranathan R."/>
            <person name="Levi M.H."/>
            <person name="Wattam A.R."/>
            <person name="Malek A."/>
            <person name="Asare E."/>
            <person name="Behin D.S."/>
            <person name="Pan D.H."/>
            <person name="Jacobs W.R."/>
            <person name="Szymczak W.A."/>
        </authorList>
    </citation>
    <scope>NUCLEOTIDE SEQUENCE [LARGE SCALE GENOMIC DNA]</scope>
    <source>
        <strain evidence="1 2">MHP34</strain>
    </source>
</reference>